<name>A0AAU7P4W3_9XANT</name>
<dbReference type="InterPro" id="IPR050090">
    <property type="entry name" value="Tyrosine_recombinase_XerCD"/>
</dbReference>
<feature type="compositionally biased region" description="Basic and acidic residues" evidence="5">
    <location>
        <begin position="262"/>
        <end position="276"/>
    </location>
</feature>
<proteinExistence type="inferred from homology"/>
<dbReference type="CDD" id="cd00397">
    <property type="entry name" value="DNA_BRE_C"/>
    <property type="match status" value="1"/>
</dbReference>
<dbReference type="GO" id="GO:0006310">
    <property type="term" value="P:DNA recombination"/>
    <property type="evidence" value="ECO:0007669"/>
    <property type="project" value="UniProtKB-KW"/>
</dbReference>
<dbReference type="GO" id="GO:0003677">
    <property type="term" value="F:DNA binding"/>
    <property type="evidence" value="ECO:0007669"/>
    <property type="project" value="UniProtKB-KW"/>
</dbReference>
<evidence type="ECO:0000256" key="3">
    <source>
        <dbReference type="ARBA" id="ARBA00023125"/>
    </source>
</evidence>
<keyword evidence="2" id="KW-0229">DNA integration</keyword>
<sequence length="426" mass="48152">MRPAFRVRTVLFASGERFPVLLDEHGCPLFSATIFALTQVRGRNLSTNTISNVLRAIMVFELFLVAQGIDIDSRLEYGELLSVAEVEGLILSSRQPLAALGSNTTFLCTHEKTRTQVAETVRGRPPRQQRKEVALQVASTRLLYIRGYLAWLADDRRSKHGLSNEFRVRFQSAIEMTFKALDSRMRVSFVAGSGVEREGLSDSQVQELLRVTDPSCADNPWRDKHTRHRNALLVRWLLNLGLRIGEALGVRSSDIDSRLGEVTIHRRADDPEDPRRNQPQTKTRARVLQLQKDLLTQTNAYILDHRSGLPKSKTHGFLFAASRSGKPLTVAAAEKVFEVLRTACPDLPKNLSPHLLRHTWNDMFSRQMDVAGVAPAEEQKYRSYLMGWSPTSDHAAVYTRRHIRRKAREASLAMQEKVLAGGHRDE</sequence>
<feature type="region of interest" description="Disordered" evidence="5">
    <location>
        <begin position="262"/>
        <end position="283"/>
    </location>
</feature>
<accession>A0AAU7P4W3</accession>
<dbReference type="Gene3D" id="1.10.443.10">
    <property type="entry name" value="Intergrase catalytic core"/>
    <property type="match status" value="1"/>
</dbReference>
<evidence type="ECO:0000256" key="1">
    <source>
        <dbReference type="ARBA" id="ARBA00008857"/>
    </source>
</evidence>
<dbReference type="SUPFAM" id="SSF56349">
    <property type="entry name" value="DNA breaking-rejoining enzymes"/>
    <property type="match status" value="1"/>
</dbReference>
<dbReference type="PANTHER" id="PTHR30349">
    <property type="entry name" value="PHAGE INTEGRASE-RELATED"/>
    <property type="match status" value="1"/>
</dbReference>
<keyword evidence="3" id="KW-0238">DNA-binding</keyword>
<evidence type="ECO:0000259" key="6">
    <source>
        <dbReference type="PROSITE" id="PS51898"/>
    </source>
</evidence>
<dbReference type="PROSITE" id="PS51898">
    <property type="entry name" value="TYR_RECOMBINASE"/>
    <property type="match status" value="1"/>
</dbReference>
<dbReference type="InterPro" id="IPR002104">
    <property type="entry name" value="Integrase_catalytic"/>
</dbReference>
<dbReference type="GO" id="GO:0015074">
    <property type="term" value="P:DNA integration"/>
    <property type="evidence" value="ECO:0007669"/>
    <property type="project" value="UniProtKB-KW"/>
</dbReference>
<gene>
    <name evidence="7" type="ORF">VZ068_14470</name>
</gene>
<dbReference type="Pfam" id="PF00589">
    <property type="entry name" value="Phage_integrase"/>
    <property type="match status" value="1"/>
</dbReference>
<evidence type="ECO:0000256" key="4">
    <source>
        <dbReference type="ARBA" id="ARBA00023172"/>
    </source>
</evidence>
<evidence type="ECO:0000313" key="7">
    <source>
        <dbReference type="EMBL" id="XBS36676.1"/>
    </source>
</evidence>
<evidence type="ECO:0000256" key="5">
    <source>
        <dbReference type="SAM" id="MobiDB-lite"/>
    </source>
</evidence>
<dbReference type="PANTHER" id="PTHR30349:SF41">
    <property type="entry name" value="INTEGRASE_RECOMBINASE PROTEIN MJ0367-RELATED"/>
    <property type="match status" value="1"/>
</dbReference>
<evidence type="ECO:0000256" key="2">
    <source>
        <dbReference type="ARBA" id="ARBA00022908"/>
    </source>
</evidence>
<reference evidence="7" key="1">
    <citation type="submission" date="2024-02" db="EMBL/GenBank/DDBJ databases">
        <title>Complete genome sequence of Xanthomonas sp. 10-10.</title>
        <authorList>
            <person name="Biessy A."/>
            <person name="Ciotola M."/>
            <person name="Cadieux M."/>
            <person name="Soufiane B."/>
            <person name="Laforest M."/>
            <person name="Filion M."/>
        </authorList>
    </citation>
    <scope>NUCLEOTIDE SEQUENCE</scope>
    <source>
        <strain evidence="7">10-10</strain>
    </source>
</reference>
<protein>
    <submittedName>
        <fullName evidence="7">Site-specific integrase</fullName>
    </submittedName>
</protein>
<comment type="similarity">
    <text evidence="1">Belongs to the 'phage' integrase family.</text>
</comment>
<feature type="domain" description="Tyr recombinase" evidence="6">
    <location>
        <begin position="195"/>
        <end position="414"/>
    </location>
</feature>
<dbReference type="InterPro" id="IPR011010">
    <property type="entry name" value="DNA_brk_join_enz"/>
</dbReference>
<dbReference type="RefSeq" id="WP_349655687.1">
    <property type="nucleotide sequence ID" value="NZ_CP144460.1"/>
</dbReference>
<keyword evidence="4" id="KW-0233">DNA recombination</keyword>
<organism evidence="7">
    <name type="scientific">Xanthomonas sp. 10-10</name>
    <dbReference type="NCBI Taxonomy" id="3115848"/>
    <lineage>
        <taxon>Bacteria</taxon>
        <taxon>Pseudomonadati</taxon>
        <taxon>Pseudomonadota</taxon>
        <taxon>Gammaproteobacteria</taxon>
        <taxon>Lysobacterales</taxon>
        <taxon>Lysobacteraceae</taxon>
        <taxon>Xanthomonas</taxon>
    </lineage>
</organism>
<dbReference type="EMBL" id="CP144460">
    <property type="protein sequence ID" value="XBS36676.1"/>
    <property type="molecule type" value="Genomic_DNA"/>
</dbReference>
<dbReference type="InterPro" id="IPR013762">
    <property type="entry name" value="Integrase-like_cat_sf"/>
</dbReference>
<dbReference type="AlphaFoldDB" id="A0AAU7P4W3"/>